<feature type="region of interest" description="Disordered" evidence="2">
    <location>
        <begin position="341"/>
        <end position="363"/>
    </location>
</feature>
<dbReference type="Gene3D" id="3.40.50.1240">
    <property type="entry name" value="Phosphoglycerate mutase-like"/>
    <property type="match status" value="1"/>
</dbReference>
<dbReference type="EMBL" id="JAVFWL010000003">
    <property type="protein sequence ID" value="KAK6742875.1"/>
    <property type="molecule type" value="Genomic_DNA"/>
</dbReference>
<evidence type="ECO:0000256" key="3">
    <source>
        <dbReference type="SAM" id="SignalP"/>
    </source>
</evidence>
<feature type="compositionally biased region" description="Basic and acidic residues" evidence="2">
    <location>
        <begin position="341"/>
        <end position="350"/>
    </location>
</feature>
<evidence type="ECO:0000313" key="5">
    <source>
        <dbReference type="Proteomes" id="UP001303046"/>
    </source>
</evidence>
<reference evidence="4 5" key="1">
    <citation type="submission" date="2023-08" db="EMBL/GenBank/DDBJ databases">
        <title>A Necator americanus chromosomal reference genome.</title>
        <authorList>
            <person name="Ilik V."/>
            <person name="Petrzelkova K.J."/>
            <person name="Pardy F."/>
            <person name="Fuh T."/>
            <person name="Niatou-Singa F.S."/>
            <person name="Gouil Q."/>
            <person name="Baker L."/>
            <person name="Ritchie M.E."/>
            <person name="Jex A.R."/>
            <person name="Gazzola D."/>
            <person name="Li H."/>
            <person name="Toshio Fujiwara R."/>
            <person name="Zhan B."/>
            <person name="Aroian R.V."/>
            <person name="Pafco B."/>
            <person name="Schwarz E.M."/>
        </authorList>
    </citation>
    <scope>NUCLEOTIDE SEQUENCE [LARGE SCALE GENOMIC DNA]</scope>
    <source>
        <strain evidence="4 5">Aroian</strain>
        <tissue evidence="4">Whole animal</tissue>
    </source>
</reference>
<accession>A0ABR1CZJ0</accession>
<comment type="similarity">
    <text evidence="1">Belongs to the histidine acid phosphatase family.</text>
</comment>
<evidence type="ECO:0008006" key="6">
    <source>
        <dbReference type="Google" id="ProtNLM"/>
    </source>
</evidence>
<feature type="signal peptide" evidence="3">
    <location>
        <begin position="1"/>
        <end position="18"/>
    </location>
</feature>
<dbReference type="InterPro" id="IPR029033">
    <property type="entry name" value="His_PPase_superfam"/>
</dbReference>
<feature type="chain" id="PRO_5046347810" description="Histidine acid phosphatase" evidence="3">
    <location>
        <begin position="19"/>
        <end position="417"/>
    </location>
</feature>
<dbReference type="Pfam" id="PF00328">
    <property type="entry name" value="His_Phos_2"/>
    <property type="match status" value="1"/>
</dbReference>
<evidence type="ECO:0000256" key="1">
    <source>
        <dbReference type="ARBA" id="ARBA00005375"/>
    </source>
</evidence>
<gene>
    <name evidence="4" type="primary">Necator_chrIII.g11017</name>
    <name evidence="4" type="ORF">RB195_010252</name>
</gene>
<comment type="caution">
    <text evidence="4">The sequence shown here is derived from an EMBL/GenBank/DDBJ whole genome shotgun (WGS) entry which is preliminary data.</text>
</comment>
<dbReference type="PANTHER" id="PTHR11567">
    <property type="entry name" value="ACID PHOSPHATASE-RELATED"/>
    <property type="match status" value="1"/>
</dbReference>
<dbReference type="PANTHER" id="PTHR11567:SF210">
    <property type="entry name" value="ACID PHOSPHATASE 5-RELATED"/>
    <property type="match status" value="1"/>
</dbReference>
<protein>
    <recommendedName>
        <fullName evidence="6">Histidine acid phosphatase</fullName>
    </recommendedName>
</protein>
<organism evidence="4 5">
    <name type="scientific">Necator americanus</name>
    <name type="common">Human hookworm</name>
    <dbReference type="NCBI Taxonomy" id="51031"/>
    <lineage>
        <taxon>Eukaryota</taxon>
        <taxon>Metazoa</taxon>
        <taxon>Ecdysozoa</taxon>
        <taxon>Nematoda</taxon>
        <taxon>Chromadorea</taxon>
        <taxon>Rhabditida</taxon>
        <taxon>Rhabditina</taxon>
        <taxon>Rhabditomorpha</taxon>
        <taxon>Strongyloidea</taxon>
        <taxon>Ancylostomatidae</taxon>
        <taxon>Bunostominae</taxon>
        <taxon>Necator</taxon>
    </lineage>
</organism>
<evidence type="ECO:0000313" key="4">
    <source>
        <dbReference type="EMBL" id="KAK6742875.1"/>
    </source>
</evidence>
<dbReference type="Proteomes" id="UP001303046">
    <property type="component" value="Unassembled WGS sequence"/>
</dbReference>
<proteinExistence type="inferred from homology"/>
<dbReference type="InterPro" id="IPR050645">
    <property type="entry name" value="Histidine_acid_phosphatase"/>
</dbReference>
<name>A0ABR1CZJ0_NECAM</name>
<keyword evidence="3" id="KW-0732">Signal</keyword>
<evidence type="ECO:0000256" key="2">
    <source>
        <dbReference type="SAM" id="MobiDB-lite"/>
    </source>
</evidence>
<dbReference type="InterPro" id="IPR000560">
    <property type="entry name" value="His_Pase_clade-2"/>
</dbReference>
<sequence length="417" mass="48082">MGGWVPFLIALLLNYVQPKHDVEVERFVEAWPVPVEAKTDSLLYVQVAWRHGDRTPAISVPFSDADTWNEGLGELTKRGIAQQYRLGKWLRARYGKWLGDHFDRSQVFVRSSDYNRTLMSAQANMAGLFPPSKLEMWDAGLAWQPVPVHSIPKSIDKELYEDIECPTASAEFNKVWKLGVVRRMEAENEDLIQYLREHSQIVDFQFYMLWMVYDNLFCMHQHNDTQTWPSWMNVTLFNRLQKLYDASSRLKYHTEVLRRLRGGDIGLVVHPSLVYLVDSHEILSPSLTILRLFPLRSIAISIISSYSPTSTGDKSEMTKVVVGDLNKKHLKLGKAFEEEYRRRDRNENDNRLTGTSKSTDRTRAAIEHRLTNQKWCLLDVSVAPSFCSGSGHCLIRRLSHTMEKTSAIGNEGRKESY</sequence>
<dbReference type="SUPFAM" id="SSF53254">
    <property type="entry name" value="Phosphoglycerate mutase-like"/>
    <property type="match status" value="1"/>
</dbReference>
<dbReference type="CDD" id="cd07061">
    <property type="entry name" value="HP_HAP_like"/>
    <property type="match status" value="1"/>
</dbReference>
<keyword evidence="5" id="KW-1185">Reference proteome</keyword>